<evidence type="ECO:0000313" key="1">
    <source>
        <dbReference type="EMBL" id="WSC02769.1"/>
    </source>
</evidence>
<organism evidence="1 2">
    <name type="scientific">Streptomyces scopuliridis</name>
    <dbReference type="NCBI Taxonomy" id="452529"/>
    <lineage>
        <taxon>Bacteria</taxon>
        <taxon>Bacillati</taxon>
        <taxon>Actinomycetota</taxon>
        <taxon>Actinomycetes</taxon>
        <taxon>Kitasatosporales</taxon>
        <taxon>Streptomycetaceae</taxon>
        <taxon>Streptomyces</taxon>
    </lineage>
</organism>
<dbReference type="EMBL" id="CP109109">
    <property type="protein sequence ID" value="WSC02769.1"/>
    <property type="molecule type" value="Genomic_DNA"/>
</dbReference>
<proteinExistence type="predicted"/>
<keyword evidence="2" id="KW-1185">Reference proteome</keyword>
<name>A0ACD4ZXZ1_9ACTN</name>
<reference evidence="1" key="1">
    <citation type="submission" date="2022-10" db="EMBL/GenBank/DDBJ databases">
        <title>The complete genomes of actinobacterial strains from the NBC collection.</title>
        <authorList>
            <person name="Joergensen T.S."/>
            <person name="Alvarez Arevalo M."/>
            <person name="Sterndorff E.B."/>
            <person name="Faurdal D."/>
            <person name="Vuksanovic O."/>
            <person name="Mourched A.-S."/>
            <person name="Charusanti P."/>
            <person name="Shaw S."/>
            <person name="Blin K."/>
            <person name="Weber T."/>
        </authorList>
    </citation>
    <scope>NUCLEOTIDE SEQUENCE</scope>
    <source>
        <strain evidence="1">NBC 01771</strain>
    </source>
</reference>
<accession>A0ACD4ZXZ1</accession>
<gene>
    <name evidence="1" type="ORF">OG835_41160</name>
</gene>
<sequence>MTGIDIRHYDHRQAAGLRPLLLEVYEEVYADSTDVFDDSTGSPKGSTGGAAGRAGAA</sequence>
<protein>
    <submittedName>
        <fullName evidence="1">Uncharacterized protein</fullName>
    </submittedName>
</protein>
<evidence type="ECO:0000313" key="2">
    <source>
        <dbReference type="Proteomes" id="UP001348369"/>
    </source>
</evidence>
<dbReference type="Proteomes" id="UP001348369">
    <property type="component" value="Chromosome"/>
</dbReference>